<dbReference type="AlphaFoldDB" id="A0AAD7NNM6"/>
<sequence>MPNATDKPSRLPRLCHQCLWTRETSASTSPHILSCGLVFASPWHRDIYLSRVLYPRFQAQWLLPLTRGSGIQTGLTTCIRRRNPLYAAVGLHACAWALDGGALVRARVNLMRATALLLIGATCSTRDTASRTVRRRTTAMMLLAPRHAQEYNEGLPRRWMKGARERERDTRRVFQKYLNNHNLKVGRGKLILETFCELLNMGDGVYGYAEKRILKNVLKAFVERRKDVWKGYGYAEKRIMSDKHW</sequence>
<evidence type="ECO:0000313" key="1">
    <source>
        <dbReference type="EMBL" id="KAJ7768344.1"/>
    </source>
</evidence>
<gene>
    <name evidence="1" type="ORF">B0H16DRAFT_1686496</name>
</gene>
<dbReference type="Proteomes" id="UP001215598">
    <property type="component" value="Unassembled WGS sequence"/>
</dbReference>
<reference evidence="1" key="1">
    <citation type="submission" date="2023-03" db="EMBL/GenBank/DDBJ databases">
        <title>Massive genome expansion in bonnet fungi (Mycena s.s.) driven by repeated elements and novel gene families across ecological guilds.</title>
        <authorList>
            <consortium name="Lawrence Berkeley National Laboratory"/>
            <person name="Harder C.B."/>
            <person name="Miyauchi S."/>
            <person name="Viragh M."/>
            <person name="Kuo A."/>
            <person name="Thoen E."/>
            <person name="Andreopoulos B."/>
            <person name="Lu D."/>
            <person name="Skrede I."/>
            <person name="Drula E."/>
            <person name="Henrissat B."/>
            <person name="Morin E."/>
            <person name="Kohler A."/>
            <person name="Barry K."/>
            <person name="LaButti K."/>
            <person name="Morin E."/>
            <person name="Salamov A."/>
            <person name="Lipzen A."/>
            <person name="Mereny Z."/>
            <person name="Hegedus B."/>
            <person name="Baldrian P."/>
            <person name="Stursova M."/>
            <person name="Weitz H."/>
            <person name="Taylor A."/>
            <person name="Grigoriev I.V."/>
            <person name="Nagy L.G."/>
            <person name="Martin F."/>
            <person name="Kauserud H."/>
        </authorList>
    </citation>
    <scope>NUCLEOTIDE SEQUENCE</scope>
    <source>
        <strain evidence="1">CBHHK182m</strain>
    </source>
</reference>
<dbReference type="EMBL" id="JARKIB010000020">
    <property type="protein sequence ID" value="KAJ7768344.1"/>
    <property type="molecule type" value="Genomic_DNA"/>
</dbReference>
<proteinExistence type="predicted"/>
<protein>
    <submittedName>
        <fullName evidence="1">Uncharacterized protein</fullName>
    </submittedName>
</protein>
<evidence type="ECO:0000313" key="2">
    <source>
        <dbReference type="Proteomes" id="UP001215598"/>
    </source>
</evidence>
<comment type="caution">
    <text evidence="1">The sequence shown here is derived from an EMBL/GenBank/DDBJ whole genome shotgun (WGS) entry which is preliminary data.</text>
</comment>
<name>A0AAD7NNM6_9AGAR</name>
<keyword evidence="2" id="KW-1185">Reference proteome</keyword>
<accession>A0AAD7NNM6</accession>
<organism evidence="1 2">
    <name type="scientific">Mycena metata</name>
    <dbReference type="NCBI Taxonomy" id="1033252"/>
    <lineage>
        <taxon>Eukaryota</taxon>
        <taxon>Fungi</taxon>
        <taxon>Dikarya</taxon>
        <taxon>Basidiomycota</taxon>
        <taxon>Agaricomycotina</taxon>
        <taxon>Agaricomycetes</taxon>
        <taxon>Agaricomycetidae</taxon>
        <taxon>Agaricales</taxon>
        <taxon>Marasmiineae</taxon>
        <taxon>Mycenaceae</taxon>
        <taxon>Mycena</taxon>
    </lineage>
</organism>